<evidence type="ECO:0000313" key="2">
    <source>
        <dbReference type="EMBL" id="KGM50502.1"/>
    </source>
</evidence>
<sequence>MDVPPEQRDPLSYAVSARDRSTLAMVAEAMRHGNLALAFQPVCAAGSGRIAYYEGLIRIYDETGRIIPAADFIGAVETTELGRRIDCAALDMGLRTLAQQPDLRLAINMSARSIGFSDWMKTLRNGLMRDATVGERLILEITESSAMLVPELVTGFMAQMRRQGISFALDDFGAGYTSFRYLRDFLFDVLKIDGQFIRGVATDPDNQVLTSALIAIARQMDMMTIAEQVECADDAAWLEQAGIDCLQGYYYAAPTVHPPWAPSQMAAQ</sequence>
<dbReference type="STRING" id="1461694.ATO9_03170"/>
<organism evidence="2 3">
    <name type="scientific">Pseudooceanicola atlanticus</name>
    <dbReference type="NCBI Taxonomy" id="1461694"/>
    <lineage>
        <taxon>Bacteria</taxon>
        <taxon>Pseudomonadati</taxon>
        <taxon>Pseudomonadota</taxon>
        <taxon>Alphaproteobacteria</taxon>
        <taxon>Rhodobacterales</taxon>
        <taxon>Paracoccaceae</taxon>
        <taxon>Pseudooceanicola</taxon>
    </lineage>
</organism>
<feature type="domain" description="EAL" evidence="1">
    <location>
        <begin position="19"/>
        <end position="268"/>
    </location>
</feature>
<dbReference type="EMBL" id="AQQX01000001">
    <property type="protein sequence ID" value="KGM50502.1"/>
    <property type="molecule type" value="Genomic_DNA"/>
</dbReference>
<dbReference type="GO" id="GO:0071111">
    <property type="term" value="F:cyclic-guanylate-specific phosphodiesterase activity"/>
    <property type="evidence" value="ECO:0007669"/>
    <property type="project" value="InterPro"/>
</dbReference>
<protein>
    <submittedName>
        <fullName evidence="2">Diguanylate phosphodiesterase</fullName>
    </submittedName>
</protein>
<dbReference type="AlphaFoldDB" id="A0A0A0EMT0"/>
<evidence type="ECO:0000313" key="3">
    <source>
        <dbReference type="Proteomes" id="UP000030004"/>
    </source>
</evidence>
<gene>
    <name evidence="2" type="ORF">ATO9_03170</name>
</gene>
<dbReference type="SUPFAM" id="SSF141868">
    <property type="entry name" value="EAL domain-like"/>
    <property type="match status" value="1"/>
</dbReference>
<dbReference type="InterPro" id="IPR050706">
    <property type="entry name" value="Cyclic-di-GMP_PDE-like"/>
</dbReference>
<dbReference type="SMART" id="SM00052">
    <property type="entry name" value="EAL"/>
    <property type="match status" value="1"/>
</dbReference>
<name>A0A0A0EMT0_9RHOB</name>
<dbReference type="Pfam" id="PF00563">
    <property type="entry name" value="EAL"/>
    <property type="match status" value="1"/>
</dbReference>
<dbReference type="eggNOG" id="COG2200">
    <property type="taxonomic scope" value="Bacteria"/>
</dbReference>
<dbReference type="CDD" id="cd01948">
    <property type="entry name" value="EAL"/>
    <property type="match status" value="1"/>
</dbReference>
<dbReference type="PANTHER" id="PTHR33121">
    <property type="entry name" value="CYCLIC DI-GMP PHOSPHODIESTERASE PDEF"/>
    <property type="match status" value="1"/>
</dbReference>
<dbReference type="InterPro" id="IPR035919">
    <property type="entry name" value="EAL_sf"/>
</dbReference>
<dbReference type="Gene3D" id="3.20.20.450">
    <property type="entry name" value="EAL domain"/>
    <property type="match status" value="1"/>
</dbReference>
<dbReference type="PROSITE" id="PS50883">
    <property type="entry name" value="EAL"/>
    <property type="match status" value="1"/>
</dbReference>
<dbReference type="PANTHER" id="PTHR33121:SF79">
    <property type="entry name" value="CYCLIC DI-GMP PHOSPHODIESTERASE PDED-RELATED"/>
    <property type="match status" value="1"/>
</dbReference>
<comment type="caution">
    <text evidence="2">The sequence shown here is derived from an EMBL/GenBank/DDBJ whole genome shotgun (WGS) entry which is preliminary data.</text>
</comment>
<dbReference type="InterPro" id="IPR001633">
    <property type="entry name" value="EAL_dom"/>
</dbReference>
<accession>A0A0A0EMT0</accession>
<evidence type="ECO:0000259" key="1">
    <source>
        <dbReference type="PROSITE" id="PS50883"/>
    </source>
</evidence>
<proteinExistence type="predicted"/>
<reference evidence="2 3" key="1">
    <citation type="journal article" date="2015" name="Antonie Van Leeuwenhoek">
        <title>Pseudooceanicola atlanticus gen. nov. sp. nov., isolated from surface seawater of the Atlantic Ocean and reclassification of Oceanicola batsensis, Oceanicola marinus, Oceanicola nitratireducens, Oceanicola nanhaiensis, Oceanicola antarcticus and Oceanicola flagellatus, as Pseudooceanicola batsensis comb. nov., Pseudooceanicola marinus comb. nov., Pseudooceanicola nitratireducens comb. nov., Pseudooceanicola nanhaiensis comb. nov., Pseudooceanicola antarcticus comb. nov., and Pseudooceanicola flagellatus comb. nov.</title>
        <authorList>
            <person name="Lai Q."/>
            <person name="Li G."/>
            <person name="Liu X."/>
            <person name="Du Y."/>
            <person name="Sun F."/>
            <person name="Shao Z."/>
        </authorList>
    </citation>
    <scope>NUCLEOTIDE SEQUENCE [LARGE SCALE GENOMIC DNA]</scope>
    <source>
        <strain evidence="2 3">22II-s11g</strain>
    </source>
</reference>
<keyword evidence="3" id="KW-1185">Reference proteome</keyword>
<dbReference type="Proteomes" id="UP000030004">
    <property type="component" value="Unassembled WGS sequence"/>
</dbReference>